<keyword evidence="1" id="KW-1133">Transmembrane helix</keyword>
<evidence type="ECO:0000256" key="1">
    <source>
        <dbReference type="SAM" id="Phobius"/>
    </source>
</evidence>
<proteinExistence type="predicted"/>
<dbReference type="Proteomes" id="UP000036261">
    <property type="component" value="Unassembled WGS sequence"/>
</dbReference>
<gene>
    <name evidence="2" type="ORF">ACM46_14730</name>
</gene>
<name>A0A0J7L1W7_9FLAO</name>
<dbReference type="STRING" id="558151.ACM46_14730"/>
<evidence type="ECO:0000313" key="3">
    <source>
        <dbReference type="Proteomes" id="UP000036261"/>
    </source>
</evidence>
<accession>A0A0J7L1W7</accession>
<dbReference type="PATRIC" id="fig|558151.6.peg.3115"/>
<protein>
    <submittedName>
        <fullName evidence="2">Uncharacterized protein</fullName>
    </submittedName>
</protein>
<reference evidence="2 3" key="1">
    <citation type="journal article" date="2013" name="Int. J. Syst. Evol. Microbiol.">
        <title>Chryseobacterium angstadtii sp. nov., isolated from a newt tank.</title>
        <authorList>
            <person name="Kirk K.E."/>
            <person name="Hoffman J.A."/>
            <person name="Smith K.A."/>
            <person name="Strahan B.L."/>
            <person name="Failor K.C."/>
            <person name="Krebs J.E."/>
            <person name="Gale A.N."/>
            <person name="Do T.D."/>
            <person name="Sontag T.C."/>
            <person name="Batties A.M."/>
            <person name="Mistiszyn K."/>
            <person name="Newman J.D."/>
        </authorList>
    </citation>
    <scope>NUCLEOTIDE SEQUENCE [LARGE SCALE GENOMIC DNA]</scope>
    <source>
        <strain evidence="2 3">KM</strain>
    </source>
</reference>
<evidence type="ECO:0000313" key="2">
    <source>
        <dbReference type="EMBL" id="KMQ63185.1"/>
    </source>
</evidence>
<dbReference type="AlphaFoldDB" id="A0A0J7L1W7"/>
<keyword evidence="1" id="KW-0812">Transmembrane</keyword>
<feature type="transmembrane region" description="Helical" evidence="1">
    <location>
        <begin position="12"/>
        <end position="33"/>
    </location>
</feature>
<organism evidence="2 3">
    <name type="scientific">Chryseobacterium angstadtii</name>
    <dbReference type="NCBI Taxonomy" id="558151"/>
    <lineage>
        <taxon>Bacteria</taxon>
        <taxon>Pseudomonadati</taxon>
        <taxon>Bacteroidota</taxon>
        <taxon>Flavobacteriia</taxon>
        <taxon>Flavobacteriales</taxon>
        <taxon>Weeksellaceae</taxon>
        <taxon>Chryseobacterium group</taxon>
        <taxon>Chryseobacterium</taxon>
    </lineage>
</organism>
<keyword evidence="1" id="KW-0472">Membrane</keyword>
<dbReference type="EMBL" id="LFND01000004">
    <property type="protein sequence ID" value="KMQ63185.1"/>
    <property type="molecule type" value="Genomic_DNA"/>
</dbReference>
<keyword evidence="3" id="KW-1185">Reference proteome</keyword>
<sequence length="189" mass="22430">MKNSEEWKSNKKFIWISFILGFIFLFFSMKYLFSELPNKQNIHEIKGIFKEIKVNKEKRGGKSLTIHVKEYPEINFMIGSIAIKQMYFQRFMAENKPGDSVTFFIEKHEYNRKIIKSETIPFPENFLSRNNISIVEIHKKNTKYLSLNNYNEAHQNNNLLAILFFGGLGILMIWLGIKSINYYKTSHKQ</sequence>
<comment type="caution">
    <text evidence="2">The sequence shown here is derived from an EMBL/GenBank/DDBJ whole genome shotgun (WGS) entry which is preliminary data.</text>
</comment>
<feature type="transmembrane region" description="Helical" evidence="1">
    <location>
        <begin position="159"/>
        <end position="177"/>
    </location>
</feature>